<feature type="domain" description="HTH tetR-type" evidence="5">
    <location>
        <begin position="14"/>
        <end position="74"/>
    </location>
</feature>
<dbReference type="PANTHER" id="PTHR30055:SF234">
    <property type="entry name" value="HTH-TYPE TRANSCRIPTIONAL REGULATOR BETI"/>
    <property type="match status" value="1"/>
</dbReference>
<dbReference type="RefSeq" id="WP_133210529.1">
    <property type="nucleotide sequence ID" value="NZ_SMSE01000001.1"/>
</dbReference>
<dbReference type="PROSITE" id="PS01081">
    <property type="entry name" value="HTH_TETR_1"/>
    <property type="match status" value="1"/>
</dbReference>
<comment type="caution">
    <text evidence="6">The sequence shown here is derived from an EMBL/GenBank/DDBJ whole genome shotgun (WGS) entry which is preliminary data.</text>
</comment>
<evidence type="ECO:0000313" key="6">
    <source>
        <dbReference type="EMBL" id="TDG15760.1"/>
    </source>
</evidence>
<evidence type="ECO:0000256" key="2">
    <source>
        <dbReference type="ARBA" id="ARBA00023125"/>
    </source>
</evidence>
<dbReference type="InterPro" id="IPR023772">
    <property type="entry name" value="DNA-bd_HTH_TetR-type_CS"/>
</dbReference>
<evidence type="ECO:0000256" key="3">
    <source>
        <dbReference type="ARBA" id="ARBA00023163"/>
    </source>
</evidence>
<dbReference type="GO" id="GO:0003700">
    <property type="term" value="F:DNA-binding transcription factor activity"/>
    <property type="evidence" value="ECO:0007669"/>
    <property type="project" value="TreeGrafter"/>
</dbReference>
<dbReference type="SUPFAM" id="SSF48498">
    <property type="entry name" value="Tetracyclin repressor-like, C-terminal domain"/>
    <property type="match status" value="1"/>
</dbReference>
<dbReference type="PANTHER" id="PTHR30055">
    <property type="entry name" value="HTH-TYPE TRANSCRIPTIONAL REGULATOR RUTR"/>
    <property type="match status" value="1"/>
</dbReference>
<dbReference type="Gene3D" id="1.10.10.60">
    <property type="entry name" value="Homeodomain-like"/>
    <property type="match status" value="1"/>
</dbReference>
<dbReference type="Pfam" id="PF08359">
    <property type="entry name" value="TetR_C_4"/>
    <property type="match status" value="1"/>
</dbReference>
<accession>A0A4R5LWE6</accession>
<keyword evidence="3" id="KW-0804">Transcription</keyword>
<keyword evidence="2 4" id="KW-0238">DNA-binding</keyword>
<gene>
    <name evidence="6" type="ORF">E2F43_05920</name>
</gene>
<evidence type="ECO:0000256" key="4">
    <source>
        <dbReference type="PROSITE-ProRule" id="PRU00335"/>
    </source>
</evidence>
<evidence type="ECO:0000313" key="7">
    <source>
        <dbReference type="Proteomes" id="UP000295554"/>
    </source>
</evidence>
<dbReference type="InterPro" id="IPR001647">
    <property type="entry name" value="HTH_TetR"/>
</dbReference>
<reference evidence="6 7" key="1">
    <citation type="submission" date="2019-03" db="EMBL/GenBank/DDBJ databases">
        <title>Seongchinamella monodicae gen. nov., sp. nov., a novel member of the Gammaproteobacteria isolated from a tidal mudflat of beach.</title>
        <authorList>
            <person name="Yang H.G."/>
            <person name="Kang J.W."/>
            <person name="Lee S.D."/>
        </authorList>
    </citation>
    <scope>NUCLEOTIDE SEQUENCE [LARGE SCALE GENOMIC DNA]</scope>
    <source>
        <strain evidence="6 7">GH4-78</strain>
    </source>
</reference>
<dbReference type="InterPro" id="IPR050109">
    <property type="entry name" value="HTH-type_TetR-like_transc_reg"/>
</dbReference>
<sequence length="240" mass="27530">MNRTELNKSRSRLEQREADIMNAATSLFAEKGFHGTSTRKIAAAAGVSEGTLFHYFATKNVLLQAILDNFYAELIESAQEGIRKIMGTRDRLLFLARNHLRILMDQQALMARLIQVYLSVDVNYYRDYKNSLLHQLNYRYTRIFDGVIMEGMERGYIREDLELSAIRDLFFGGLEYGMRTLMGRKSSKKKIDAHVEAIVQPLWESMQVAETTAGGKNVTDSRLEQACERLEKIAARMEKS</sequence>
<evidence type="ECO:0000256" key="1">
    <source>
        <dbReference type="ARBA" id="ARBA00023015"/>
    </source>
</evidence>
<dbReference type="EMBL" id="SMSE01000001">
    <property type="protein sequence ID" value="TDG15760.1"/>
    <property type="molecule type" value="Genomic_DNA"/>
</dbReference>
<dbReference type="Pfam" id="PF00440">
    <property type="entry name" value="TetR_N"/>
    <property type="match status" value="1"/>
</dbReference>
<dbReference type="PRINTS" id="PR00455">
    <property type="entry name" value="HTHTETR"/>
</dbReference>
<keyword evidence="7" id="KW-1185">Reference proteome</keyword>
<dbReference type="InterPro" id="IPR036271">
    <property type="entry name" value="Tet_transcr_reg_TetR-rel_C_sf"/>
</dbReference>
<dbReference type="PROSITE" id="PS50977">
    <property type="entry name" value="HTH_TETR_2"/>
    <property type="match status" value="1"/>
</dbReference>
<evidence type="ECO:0000259" key="5">
    <source>
        <dbReference type="PROSITE" id="PS50977"/>
    </source>
</evidence>
<protein>
    <submittedName>
        <fullName evidence="6">TetR/AcrR family transcriptional regulator</fullName>
    </submittedName>
</protein>
<dbReference type="InterPro" id="IPR013570">
    <property type="entry name" value="Tscrpt_reg_YsiA_C"/>
</dbReference>
<organism evidence="6 7">
    <name type="scientific">Seongchinamella unica</name>
    <dbReference type="NCBI Taxonomy" id="2547392"/>
    <lineage>
        <taxon>Bacteria</taxon>
        <taxon>Pseudomonadati</taxon>
        <taxon>Pseudomonadota</taxon>
        <taxon>Gammaproteobacteria</taxon>
        <taxon>Cellvibrionales</taxon>
        <taxon>Halieaceae</taxon>
        <taxon>Seongchinamella</taxon>
    </lineage>
</organism>
<name>A0A4R5LWE6_9GAMM</name>
<dbReference type="Gene3D" id="1.10.357.10">
    <property type="entry name" value="Tetracycline Repressor, domain 2"/>
    <property type="match status" value="1"/>
</dbReference>
<proteinExistence type="predicted"/>
<dbReference type="OrthoDB" id="63332at2"/>
<feature type="DNA-binding region" description="H-T-H motif" evidence="4">
    <location>
        <begin position="37"/>
        <end position="56"/>
    </location>
</feature>
<dbReference type="AlphaFoldDB" id="A0A4R5LWE6"/>
<dbReference type="InterPro" id="IPR009057">
    <property type="entry name" value="Homeodomain-like_sf"/>
</dbReference>
<dbReference type="SUPFAM" id="SSF46689">
    <property type="entry name" value="Homeodomain-like"/>
    <property type="match status" value="1"/>
</dbReference>
<keyword evidence="1" id="KW-0805">Transcription regulation</keyword>
<dbReference type="Proteomes" id="UP000295554">
    <property type="component" value="Unassembled WGS sequence"/>
</dbReference>
<dbReference type="GO" id="GO:0000976">
    <property type="term" value="F:transcription cis-regulatory region binding"/>
    <property type="evidence" value="ECO:0007669"/>
    <property type="project" value="TreeGrafter"/>
</dbReference>